<sequence>MSSSVINMPPRGDAGANGPRAVPGVKHLIAVASGKGGVGKSTTATNLALALAAEGARVGMLDADLYGPSQPRMLGITGSPETRDGKMEPMIGHGIQTMSIGFMMDEETPVIWRGPMVTRALQQLVYDTRWDNLDYLIVDLPPGTGDIHLTMAQKIPVSGAVIVTTPQDIALMDARKGLAMFEKVNVPVLGIVENMSTHVCSECGHEEHIFGEGGAARMAEQAGTRVLGELPLDIRVREGADSGRPVVLGEPGGSLSQAYQGVARSIIVELERIEQHTRETERPVPEIVVD</sequence>
<evidence type="ECO:0000256" key="2">
    <source>
        <dbReference type="ARBA" id="ARBA00022741"/>
    </source>
</evidence>
<name>A0ABQ3AKI4_9GAMM</name>
<keyword evidence="4 6" id="KW-0408">Iron</keyword>
<dbReference type="SUPFAM" id="SSF52540">
    <property type="entry name" value="P-loop containing nucleoside triphosphate hydrolases"/>
    <property type="match status" value="1"/>
</dbReference>
<reference evidence="9" key="1">
    <citation type="journal article" date="2019" name="Int. J. Syst. Evol. Microbiol.">
        <title>The Global Catalogue of Microorganisms (GCM) 10K type strain sequencing project: providing services to taxonomists for standard genome sequencing and annotation.</title>
        <authorList>
            <consortium name="The Broad Institute Genomics Platform"/>
            <consortium name="The Broad Institute Genome Sequencing Center for Infectious Disease"/>
            <person name="Wu L."/>
            <person name="Ma J."/>
        </authorList>
    </citation>
    <scope>NUCLEOTIDE SEQUENCE [LARGE SCALE GENOMIC DNA]</scope>
    <source>
        <strain evidence="9">KCTC 22280</strain>
    </source>
</reference>
<evidence type="ECO:0000256" key="3">
    <source>
        <dbReference type="ARBA" id="ARBA00022840"/>
    </source>
</evidence>
<dbReference type="InterPro" id="IPR044304">
    <property type="entry name" value="NUBPL-like"/>
</dbReference>
<keyword evidence="3 6" id="KW-0067">ATP-binding</keyword>
<keyword evidence="6" id="KW-0378">Hydrolase</keyword>
<evidence type="ECO:0000313" key="9">
    <source>
        <dbReference type="Proteomes" id="UP000601597"/>
    </source>
</evidence>
<dbReference type="Pfam" id="PF10609">
    <property type="entry name" value="ParA"/>
    <property type="match status" value="1"/>
</dbReference>
<protein>
    <recommendedName>
        <fullName evidence="6">Iron-sulfur cluster carrier protein</fullName>
    </recommendedName>
</protein>
<evidence type="ECO:0000313" key="8">
    <source>
        <dbReference type="EMBL" id="GGY59583.1"/>
    </source>
</evidence>
<dbReference type="InterPro" id="IPR000808">
    <property type="entry name" value="Mrp-like_CS"/>
</dbReference>
<proteinExistence type="inferred from homology"/>
<organism evidence="8 9">
    <name type="scientific">Marinobacter zhanjiangensis</name>
    <dbReference type="NCBI Taxonomy" id="578215"/>
    <lineage>
        <taxon>Bacteria</taxon>
        <taxon>Pseudomonadati</taxon>
        <taxon>Pseudomonadota</taxon>
        <taxon>Gammaproteobacteria</taxon>
        <taxon>Pseudomonadales</taxon>
        <taxon>Marinobacteraceae</taxon>
        <taxon>Marinobacter</taxon>
    </lineage>
</organism>
<dbReference type="PANTHER" id="PTHR42961:SF2">
    <property type="entry name" value="IRON-SULFUR PROTEIN NUBPL"/>
    <property type="match status" value="1"/>
</dbReference>
<feature type="binding site" evidence="6">
    <location>
        <begin position="34"/>
        <end position="41"/>
    </location>
    <ligand>
        <name>ATP</name>
        <dbReference type="ChEBI" id="CHEBI:30616"/>
    </ligand>
</feature>
<accession>A0ABQ3AKI4</accession>
<keyword evidence="2 6" id="KW-0547">Nucleotide-binding</keyword>
<dbReference type="InterPro" id="IPR019591">
    <property type="entry name" value="Mrp/NBP35_ATP-bd"/>
</dbReference>
<dbReference type="Proteomes" id="UP000601597">
    <property type="component" value="Unassembled WGS sequence"/>
</dbReference>
<dbReference type="PANTHER" id="PTHR42961">
    <property type="entry name" value="IRON-SULFUR PROTEIN NUBPL"/>
    <property type="match status" value="1"/>
</dbReference>
<dbReference type="InterPro" id="IPR033756">
    <property type="entry name" value="YlxH/NBP35"/>
</dbReference>
<comment type="similarity">
    <text evidence="6">Belongs to the Mrp/NBP35 ATP-binding proteins family.</text>
</comment>
<evidence type="ECO:0000256" key="7">
    <source>
        <dbReference type="SAM" id="MobiDB-lite"/>
    </source>
</evidence>
<dbReference type="EMBL" id="BMXV01000001">
    <property type="protein sequence ID" value="GGY59583.1"/>
    <property type="molecule type" value="Genomic_DNA"/>
</dbReference>
<dbReference type="Gene3D" id="3.40.50.300">
    <property type="entry name" value="P-loop containing nucleotide triphosphate hydrolases"/>
    <property type="match status" value="1"/>
</dbReference>
<gene>
    <name evidence="8" type="ORF">GCM10007071_02430</name>
</gene>
<evidence type="ECO:0000256" key="1">
    <source>
        <dbReference type="ARBA" id="ARBA00022723"/>
    </source>
</evidence>
<feature type="region of interest" description="Disordered" evidence="7">
    <location>
        <begin position="1"/>
        <end position="20"/>
    </location>
</feature>
<comment type="subunit">
    <text evidence="6">Homodimer.</text>
</comment>
<evidence type="ECO:0000256" key="5">
    <source>
        <dbReference type="ARBA" id="ARBA00023014"/>
    </source>
</evidence>
<dbReference type="InterPro" id="IPR027417">
    <property type="entry name" value="P-loop_NTPase"/>
</dbReference>
<comment type="function">
    <text evidence="6">Binds and transfers iron-sulfur (Fe-S) clusters to target apoproteins. Can hydrolyze ATP.</text>
</comment>
<evidence type="ECO:0000256" key="6">
    <source>
        <dbReference type="HAMAP-Rule" id="MF_02040"/>
    </source>
</evidence>
<dbReference type="HAMAP" id="MF_02040">
    <property type="entry name" value="Mrp_NBP35"/>
    <property type="match status" value="1"/>
</dbReference>
<keyword evidence="1 6" id="KW-0479">Metal-binding</keyword>
<evidence type="ECO:0000256" key="4">
    <source>
        <dbReference type="ARBA" id="ARBA00023004"/>
    </source>
</evidence>
<dbReference type="NCBIfam" id="NF008669">
    <property type="entry name" value="PRK11670.1"/>
    <property type="match status" value="1"/>
</dbReference>
<dbReference type="CDD" id="cd02037">
    <property type="entry name" value="Mrp_NBP35"/>
    <property type="match status" value="1"/>
</dbReference>
<comment type="caution">
    <text evidence="8">The sequence shown here is derived from an EMBL/GenBank/DDBJ whole genome shotgun (WGS) entry which is preliminary data.</text>
</comment>
<dbReference type="PROSITE" id="PS01215">
    <property type="entry name" value="MRP"/>
    <property type="match status" value="1"/>
</dbReference>
<keyword evidence="9" id="KW-1185">Reference proteome</keyword>
<keyword evidence="5 6" id="KW-0411">Iron-sulfur</keyword>